<comment type="caution">
    <text evidence="1">The sequence shown here is derived from an EMBL/GenBank/DDBJ whole genome shotgun (WGS) entry which is preliminary data.</text>
</comment>
<evidence type="ECO:0000313" key="1">
    <source>
        <dbReference type="EMBL" id="GFZ93941.1"/>
    </source>
</evidence>
<keyword evidence="2" id="KW-1185">Reference proteome</keyword>
<proteinExistence type="predicted"/>
<reference evidence="2" key="1">
    <citation type="journal article" date="2019" name="Int. J. Syst. Evol. Microbiol.">
        <title>The Global Catalogue of Microorganisms (GCM) 10K type strain sequencing project: providing services to taxonomists for standard genome sequencing and annotation.</title>
        <authorList>
            <consortium name="The Broad Institute Genomics Platform"/>
            <consortium name="The Broad Institute Genome Sequencing Center for Infectious Disease"/>
            <person name="Wu L."/>
            <person name="Ma J."/>
        </authorList>
    </citation>
    <scope>NUCLEOTIDE SEQUENCE [LARGE SCALE GENOMIC DNA]</scope>
    <source>
        <strain evidence="2">CGMCC 1.15043</strain>
    </source>
</reference>
<dbReference type="EMBL" id="BMHE01000027">
    <property type="protein sequence ID" value="GFZ93941.1"/>
    <property type="molecule type" value="Genomic_DNA"/>
</dbReference>
<evidence type="ECO:0000313" key="2">
    <source>
        <dbReference type="Proteomes" id="UP000615455"/>
    </source>
</evidence>
<dbReference type="RefSeq" id="WP_189015305.1">
    <property type="nucleotide sequence ID" value="NZ_BMHE01000027.1"/>
</dbReference>
<dbReference type="Proteomes" id="UP000615455">
    <property type="component" value="Unassembled WGS sequence"/>
</dbReference>
<organism evidence="1 2">
    <name type="scientific">Paenibacillus marchantiophytorum</name>
    <dbReference type="NCBI Taxonomy" id="1619310"/>
    <lineage>
        <taxon>Bacteria</taxon>
        <taxon>Bacillati</taxon>
        <taxon>Bacillota</taxon>
        <taxon>Bacilli</taxon>
        <taxon>Bacillales</taxon>
        <taxon>Paenibacillaceae</taxon>
        <taxon>Paenibacillus</taxon>
    </lineage>
</organism>
<gene>
    <name evidence="1" type="ORF">GCM10008018_45510</name>
</gene>
<protein>
    <submittedName>
        <fullName evidence="1">Uncharacterized protein</fullName>
    </submittedName>
</protein>
<sequence>MNSRVVRARLIINCDVMIDDTLIKNIEEQYLEVSSDEEAGARVLFAFLNPKMPTVDQLQAESGSWDGVCDFKKRFKELELTLETD</sequence>
<name>A0ABQ1F087_9BACL</name>
<accession>A0ABQ1F087</accession>